<dbReference type="EMBL" id="CP013188">
    <property type="protein sequence ID" value="ALO43976.1"/>
    <property type="molecule type" value="Genomic_DNA"/>
</dbReference>
<gene>
    <name evidence="8" type="ORF">PP2015_3502</name>
</gene>
<feature type="transmembrane region" description="Helical" evidence="5">
    <location>
        <begin position="71"/>
        <end position="103"/>
    </location>
</feature>
<dbReference type="KEGG" id="pphe:PP2015_3502"/>
<keyword evidence="9" id="KW-1185">Reference proteome</keyword>
<evidence type="ECO:0000256" key="6">
    <source>
        <dbReference type="SAM" id="MobiDB-lite"/>
    </source>
</evidence>
<dbReference type="PANTHER" id="PTHR30221:SF8">
    <property type="entry name" value="SMALL-CONDUCTANCE MECHANOSENSITIVE CHANNEL"/>
    <property type="match status" value="1"/>
</dbReference>
<feature type="domain" description="Mechanosensitive ion channel MscS" evidence="7">
    <location>
        <begin position="89"/>
        <end position="153"/>
    </location>
</feature>
<comment type="function">
    <text evidence="5">Mechanosensitive channel that participates in the regulation of osmotic pressure changes within the cell, opening in response to stretch forces in the membrane lipid bilayer, without the need for other proteins. Contributes to normal resistance to hypoosmotic shock. Forms an ion channel of 1.0 nanosiemens conductance with a slight preference for anions.</text>
</comment>
<evidence type="ECO:0000256" key="2">
    <source>
        <dbReference type="ARBA" id="ARBA00022692"/>
    </source>
</evidence>
<dbReference type="InterPro" id="IPR006685">
    <property type="entry name" value="MscS_channel_2nd"/>
</dbReference>
<keyword evidence="2 5" id="KW-0812">Transmembrane</keyword>
<evidence type="ECO:0000313" key="9">
    <source>
        <dbReference type="Proteomes" id="UP000061457"/>
    </source>
</evidence>
<evidence type="ECO:0000256" key="1">
    <source>
        <dbReference type="ARBA" id="ARBA00004370"/>
    </source>
</evidence>
<dbReference type="PATRIC" id="fig|161398.10.peg.3568"/>
<accession>A0A0S2K713</accession>
<feature type="transmembrane region" description="Helical" evidence="5">
    <location>
        <begin position="45"/>
        <end position="65"/>
    </location>
</feature>
<keyword evidence="5" id="KW-0997">Cell inner membrane</keyword>
<feature type="region of interest" description="Disordered" evidence="6">
    <location>
        <begin position="156"/>
        <end position="186"/>
    </location>
</feature>
<comment type="subunit">
    <text evidence="5">Homoheptamer.</text>
</comment>
<evidence type="ECO:0000256" key="3">
    <source>
        <dbReference type="ARBA" id="ARBA00022989"/>
    </source>
</evidence>
<dbReference type="InterPro" id="IPR023408">
    <property type="entry name" value="MscS_beta-dom_sf"/>
</dbReference>
<dbReference type="Proteomes" id="UP000061457">
    <property type="component" value="Chromosome II"/>
</dbReference>
<dbReference type="SUPFAM" id="SSF50182">
    <property type="entry name" value="Sm-like ribonucleoproteins"/>
    <property type="match status" value="1"/>
</dbReference>
<dbReference type="STRING" id="161398.PP2015_3502"/>
<dbReference type="GO" id="GO:0008381">
    <property type="term" value="F:mechanosensitive monoatomic ion channel activity"/>
    <property type="evidence" value="ECO:0007669"/>
    <property type="project" value="InterPro"/>
</dbReference>
<dbReference type="GO" id="GO:0005886">
    <property type="term" value="C:plasma membrane"/>
    <property type="evidence" value="ECO:0007669"/>
    <property type="project" value="UniProtKB-SubCell"/>
</dbReference>
<keyword evidence="5" id="KW-0813">Transport</keyword>
<comment type="similarity">
    <text evidence="5">Belongs to the MscS (TC 1.A.23) family.</text>
</comment>
<keyword evidence="4 5" id="KW-0472">Membrane</keyword>
<keyword evidence="5" id="KW-0407">Ion channel</keyword>
<comment type="subcellular location">
    <subcellularLocation>
        <location evidence="5">Cell inner membrane</location>
        <topology evidence="5">Multi-pass membrane protein</topology>
    </subcellularLocation>
    <subcellularLocation>
        <location evidence="1">Membrane</location>
    </subcellularLocation>
</comment>
<dbReference type="AlphaFoldDB" id="A0A0S2K713"/>
<dbReference type="Gene3D" id="2.30.30.60">
    <property type="match status" value="1"/>
</dbReference>
<dbReference type="InterPro" id="IPR045275">
    <property type="entry name" value="MscS_archaea/bacteria_type"/>
</dbReference>
<keyword evidence="5" id="KW-1003">Cell membrane</keyword>
<evidence type="ECO:0000256" key="4">
    <source>
        <dbReference type="ARBA" id="ARBA00023136"/>
    </source>
</evidence>
<name>A0A0S2K713_9GAMM</name>
<dbReference type="InterPro" id="IPR010920">
    <property type="entry name" value="LSM_dom_sf"/>
</dbReference>
<feature type="compositionally biased region" description="Basic and acidic residues" evidence="6">
    <location>
        <begin position="158"/>
        <end position="179"/>
    </location>
</feature>
<dbReference type="Pfam" id="PF00924">
    <property type="entry name" value="MS_channel_2nd"/>
    <property type="match status" value="1"/>
</dbReference>
<protein>
    <recommendedName>
        <fullName evidence="5">Small-conductance mechanosensitive channel</fullName>
    </recommendedName>
</protein>
<feature type="transmembrane region" description="Helical" evidence="5">
    <location>
        <begin position="6"/>
        <end position="24"/>
    </location>
</feature>
<reference evidence="8 9" key="1">
    <citation type="submission" date="2015-11" db="EMBL/GenBank/DDBJ databases">
        <authorList>
            <person name="Zhang Y."/>
            <person name="Guo Z."/>
        </authorList>
    </citation>
    <scope>NUCLEOTIDE SEQUENCE [LARGE SCALE GENOMIC DNA]</scope>
    <source>
        <strain evidence="8 9">KCTC 12086</strain>
    </source>
</reference>
<evidence type="ECO:0000313" key="8">
    <source>
        <dbReference type="EMBL" id="ALO43976.1"/>
    </source>
</evidence>
<dbReference type="PANTHER" id="PTHR30221">
    <property type="entry name" value="SMALL-CONDUCTANCE MECHANOSENSITIVE CHANNEL"/>
    <property type="match status" value="1"/>
</dbReference>
<dbReference type="OrthoDB" id="9788420at2"/>
<comment type="caution">
    <text evidence="5">Lacks conserved residue(s) required for the propagation of feature annotation.</text>
</comment>
<keyword evidence="5" id="KW-0406">Ion transport</keyword>
<proteinExistence type="inferred from homology"/>
<organism evidence="8 9">
    <name type="scientific">Pseudoalteromonas phenolica</name>
    <dbReference type="NCBI Taxonomy" id="161398"/>
    <lineage>
        <taxon>Bacteria</taxon>
        <taxon>Pseudomonadati</taxon>
        <taxon>Pseudomonadota</taxon>
        <taxon>Gammaproteobacteria</taxon>
        <taxon>Alteromonadales</taxon>
        <taxon>Pseudoalteromonadaceae</taxon>
        <taxon>Pseudoalteromonas</taxon>
    </lineage>
</organism>
<evidence type="ECO:0000259" key="7">
    <source>
        <dbReference type="Pfam" id="PF00924"/>
    </source>
</evidence>
<dbReference type="RefSeq" id="WP_058031852.1">
    <property type="nucleotide sequence ID" value="NZ_CP013188.1"/>
</dbReference>
<evidence type="ECO:0000256" key="5">
    <source>
        <dbReference type="RuleBase" id="RU369025"/>
    </source>
</evidence>
<keyword evidence="3 5" id="KW-1133">Transmembrane helix</keyword>
<sequence length="186" mass="20883">MKTLTIVLIILGFFLSLKFIDSLIHRYGNKKGVSIFRIKYISKTIYIVALLFIIPLIVSISGLAYSQVALFMSSVFAVLGVALFAQWSILSNITASLIIFFGFPYRVGDRIKVMDKDDDISGVIEEISLFHVLIRREDELITYPNTLILQKGVIKNPKKVESKEPASSEQKLEAKEAVEPKNTSPL</sequence>